<dbReference type="InParanoid" id="B4N574"/>
<dbReference type="InterPro" id="IPR014716">
    <property type="entry name" value="Fibrinogen_a/b/g_C_1"/>
</dbReference>
<evidence type="ECO:0000256" key="1">
    <source>
        <dbReference type="ARBA" id="ARBA00023157"/>
    </source>
</evidence>
<dbReference type="AlphaFoldDB" id="B4N574"/>
<dbReference type="eggNOG" id="KOG2579">
    <property type="taxonomic scope" value="Eukaryota"/>
</dbReference>
<dbReference type="InterPro" id="IPR050373">
    <property type="entry name" value="Fibrinogen_C-term_domain"/>
</dbReference>
<dbReference type="InterPro" id="IPR002181">
    <property type="entry name" value="Fibrinogen_a/b/g_C_dom"/>
</dbReference>
<dbReference type="OMA" id="SEMNEFW"/>
<dbReference type="PANTHER" id="PTHR19143:SF458">
    <property type="entry name" value="FIBRINOGEN C-TERMINAL DOMAIN-CONTAINING PROTEIN-RELATED"/>
    <property type="match status" value="1"/>
</dbReference>
<dbReference type="SMART" id="SM00186">
    <property type="entry name" value="FBG"/>
    <property type="match status" value="1"/>
</dbReference>
<dbReference type="PANTHER" id="PTHR19143">
    <property type="entry name" value="FIBRINOGEN/TENASCIN/ANGIOPOEITIN"/>
    <property type="match status" value="1"/>
</dbReference>
<dbReference type="SUPFAM" id="SSF56496">
    <property type="entry name" value="Fibrinogen C-terminal domain-like"/>
    <property type="match status" value="1"/>
</dbReference>
<gene>
    <name evidence="3" type="primary">Dwil\GK20369</name>
    <name evidence="3" type="ORF">Dwil_GK20369</name>
</gene>
<protein>
    <submittedName>
        <fullName evidence="3">GK20369</fullName>
    </submittedName>
</protein>
<dbReference type="Pfam" id="PF00147">
    <property type="entry name" value="Fibrinogen_C"/>
    <property type="match status" value="1"/>
</dbReference>
<dbReference type="CDD" id="cd00087">
    <property type="entry name" value="FReD"/>
    <property type="match status" value="1"/>
</dbReference>
<dbReference type="EMBL" id="CH964101">
    <property type="protein sequence ID" value="EDW79513.1"/>
    <property type="molecule type" value="Genomic_DNA"/>
</dbReference>
<reference evidence="3 4" key="1">
    <citation type="journal article" date="2007" name="Nature">
        <title>Evolution of genes and genomes on the Drosophila phylogeny.</title>
        <authorList>
            <consortium name="Drosophila 12 Genomes Consortium"/>
            <person name="Clark A.G."/>
            <person name="Eisen M.B."/>
            <person name="Smith D.R."/>
            <person name="Bergman C.M."/>
            <person name="Oliver B."/>
            <person name="Markow T.A."/>
            <person name="Kaufman T.C."/>
            <person name="Kellis M."/>
            <person name="Gelbart W."/>
            <person name="Iyer V.N."/>
            <person name="Pollard D.A."/>
            <person name="Sackton T.B."/>
            <person name="Larracuente A.M."/>
            <person name="Singh N.D."/>
            <person name="Abad J.P."/>
            <person name="Abt D.N."/>
            <person name="Adryan B."/>
            <person name="Aguade M."/>
            <person name="Akashi H."/>
            <person name="Anderson W.W."/>
            <person name="Aquadro C.F."/>
            <person name="Ardell D.H."/>
            <person name="Arguello R."/>
            <person name="Artieri C.G."/>
            <person name="Barbash D.A."/>
            <person name="Barker D."/>
            <person name="Barsanti P."/>
            <person name="Batterham P."/>
            <person name="Batzoglou S."/>
            <person name="Begun D."/>
            <person name="Bhutkar A."/>
            <person name="Blanco E."/>
            <person name="Bosak S.A."/>
            <person name="Bradley R.K."/>
            <person name="Brand A.D."/>
            <person name="Brent M.R."/>
            <person name="Brooks A.N."/>
            <person name="Brown R.H."/>
            <person name="Butlin R.K."/>
            <person name="Caggese C."/>
            <person name="Calvi B.R."/>
            <person name="Bernardo de Carvalho A."/>
            <person name="Caspi A."/>
            <person name="Castrezana S."/>
            <person name="Celniker S.E."/>
            <person name="Chang J.L."/>
            <person name="Chapple C."/>
            <person name="Chatterji S."/>
            <person name="Chinwalla A."/>
            <person name="Civetta A."/>
            <person name="Clifton S.W."/>
            <person name="Comeron J.M."/>
            <person name="Costello J.C."/>
            <person name="Coyne J.A."/>
            <person name="Daub J."/>
            <person name="David R.G."/>
            <person name="Delcher A.L."/>
            <person name="Delehaunty K."/>
            <person name="Do C.B."/>
            <person name="Ebling H."/>
            <person name="Edwards K."/>
            <person name="Eickbush T."/>
            <person name="Evans J.D."/>
            <person name="Filipski A."/>
            <person name="Findeiss S."/>
            <person name="Freyhult E."/>
            <person name="Fulton L."/>
            <person name="Fulton R."/>
            <person name="Garcia A.C."/>
            <person name="Gardiner A."/>
            <person name="Garfield D.A."/>
            <person name="Garvin B.E."/>
            <person name="Gibson G."/>
            <person name="Gilbert D."/>
            <person name="Gnerre S."/>
            <person name="Godfrey J."/>
            <person name="Good R."/>
            <person name="Gotea V."/>
            <person name="Gravely B."/>
            <person name="Greenberg A.J."/>
            <person name="Griffiths-Jones S."/>
            <person name="Gross S."/>
            <person name="Guigo R."/>
            <person name="Gustafson E.A."/>
            <person name="Haerty W."/>
            <person name="Hahn M.W."/>
            <person name="Halligan D.L."/>
            <person name="Halpern A.L."/>
            <person name="Halter G.M."/>
            <person name="Han M.V."/>
            <person name="Heger A."/>
            <person name="Hillier L."/>
            <person name="Hinrichs A.S."/>
            <person name="Holmes I."/>
            <person name="Hoskins R.A."/>
            <person name="Hubisz M.J."/>
            <person name="Hultmark D."/>
            <person name="Huntley M.A."/>
            <person name="Jaffe D.B."/>
            <person name="Jagadeeshan S."/>
            <person name="Jeck W.R."/>
            <person name="Johnson J."/>
            <person name="Jones C.D."/>
            <person name="Jordan W.C."/>
            <person name="Karpen G.H."/>
            <person name="Kataoka E."/>
            <person name="Keightley P.D."/>
            <person name="Kheradpour P."/>
            <person name="Kirkness E.F."/>
            <person name="Koerich L.B."/>
            <person name="Kristiansen K."/>
            <person name="Kudrna D."/>
            <person name="Kulathinal R.J."/>
            <person name="Kumar S."/>
            <person name="Kwok R."/>
            <person name="Lander E."/>
            <person name="Langley C.H."/>
            <person name="Lapoint R."/>
            <person name="Lazzaro B.P."/>
            <person name="Lee S.J."/>
            <person name="Levesque L."/>
            <person name="Li R."/>
            <person name="Lin C.F."/>
            <person name="Lin M.F."/>
            <person name="Lindblad-Toh K."/>
            <person name="Llopart A."/>
            <person name="Long M."/>
            <person name="Low L."/>
            <person name="Lozovsky E."/>
            <person name="Lu J."/>
            <person name="Luo M."/>
            <person name="Machado C.A."/>
            <person name="Makalowski W."/>
            <person name="Marzo M."/>
            <person name="Matsuda M."/>
            <person name="Matzkin L."/>
            <person name="McAllister B."/>
            <person name="McBride C.S."/>
            <person name="McKernan B."/>
            <person name="McKernan K."/>
            <person name="Mendez-Lago M."/>
            <person name="Minx P."/>
            <person name="Mollenhauer M.U."/>
            <person name="Montooth K."/>
            <person name="Mount S.M."/>
            <person name="Mu X."/>
            <person name="Myers E."/>
            <person name="Negre B."/>
            <person name="Newfeld S."/>
            <person name="Nielsen R."/>
            <person name="Noor M.A."/>
            <person name="O'Grady P."/>
            <person name="Pachter L."/>
            <person name="Papaceit M."/>
            <person name="Parisi M.J."/>
            <person name="Parisi M."/>
            <person name="Parts L."/>
            <person name="Pedersen J.S."/>
            <person name="Pesole G."/>
            <person name="Phillippy A.M."/>
            <person name="Ponting C.P."/>
            <person name="Pop M."/>
            <person name="Porcelli D."/>
            <person name="Powell J.R."/>
            <person name="Prohaska S."/>
            <person name="Pruitt K."/>
            <person name="Puig M."/>
            <person name="Quesneville H."/>
            <person name="Ram K.R."/>
            <person name="Rand D."/>
            <person name="Rasmussen M.D."/>
            <person name="Reed L.K."/>
            <person name="Reenan R."/>
            <person name="Reily A."/>
            <person name="Remington K.A."/>
            <person name="Rieger T.T."/>
            <person name="Ritchie M.G."/>
            <person name="Robin C."/>
            <person name="Rogers Y.H."/>
            <person name="Rohde C."/>
            <person name="Rozas J."/>
            <person name="Rubenfield M.J."/>
            <person name="Ruiz A."/>
            <person name="Russo S."/>
            <person name="Salzberg S.L."/>
            <person name="Sanchez-Gracia A."/>
            <person name="Saranga D.J."/>
            <person name="Sato H."/>
            <person name="Schaeffer S.W."/>
            <person name="Schatz M.C."/>
            <person name="Schlenke T."/>
            <person name="Schwartz R."/>
            <person name="Segarra C."/>
            <person name="Singh R.S."/>
            <person name="Sirot L."/>
            <person name="Sirota M."/>
            <person name="Sisneros N.B."/>
            <person name="Smith C.D."/>
            <person name="Smith T.F."/>
            <person name="Spieth J."/>
            <person name="Stage D.E."/>
            <person name="Stark A."/>
            <person name="Stephan W."/>
            <person name="Strausberg R.L."/>
            <person name="Strempel S."/>
            <person name="Sturgill D."/>
            <person name="Sutton G."/>
            <person name="Sutton G.G."/>
            <person name="Tao W."/>
            <person name="Teichmann S."/>
            <person name="Tobari Y.N."/>
            <person name="Tomimura Y."/>
            <person name="Tsolas J.M."/>
            <person name="Valente V.L."/>
            <person name="Venter E."/>
            <person name="Venter J.C."/>
            <person name="Vicario S."/>
            <person name="Vieira F.G."/>
            <person name="Vilella A.J."/>
            <person name="Villasante A."/>
            <person name="Walenz B."/>
            <person name="Wang J."/>
            <person name="Wasserman M."/>
            <person name="Watts T."/>
            <person name="Wilson D."/>
            <person name="Wilson R.K."/>
            <person name="Wing R.A."/>
            <person name="Wolfner M.F."/>
            <person name="Wong A."/>
            <person name="Wong G.K."/>
            <person name="Wu C.I."/>
            <person name="Wu G."/>
            <person name="Yamamoto D."/>
            <person name="Yang H.P."/>
            <person name="Yang S.P."/>
            <person name="Yorke J.A."/>
            <person name="Yoshida K."/>
            <person name="Zdobnov E."/>
            <person name="Zhang P."/>
            <person name="Zhang Y."/>
            <person name="Zimin A.V."/>
            <person name="Baldwin J."/>
            <person name="Abdouelleil A."/>
            <person name="Abdulkadir J."/>
            <person name="Abebe A."/>
            <person name="Abera B."/>
            <person name="Abreu J."/>
            <person name="Acer S.C."/>
            <person name="Aftuck L."/>
            <person name="Alexander A."/>
            <person name="An P."/>
            <person name="Anderson E."/>
            <person name="Anderson S."/>
            <person name="Arachi H."/>
            <person name="Azer M."/>
            <person name="Bachantsang P."/>
            <person name="Barry A."/>
            <person name="Bayul T."/>
            <person name="Berlin A."/>
            <person name="Bessette D."/>
            <person name="Bloom T."/>
            <person name="Blye J."/>
            <person name="Boguslavskiy L."/>
            <person name="Bonnet C."/>
            <person name="Boukhgalter B."/>
            <person name="Bourzgui I."/>
            <person name="Brown A."/>
            <person name="Cahill P."/>
            <person name="Channer S."/>
            <person name="Cheshatsang Y."/>
            <person name="Chuda L."/>
            <person name="Citroen M."/>
            <person name="Collymore A."/>
            <person name="Cooke P."/>
            <person name="Costello M."/>
            <person name="D'Aco K."/>
            <person name="Daza R."/>
            <person name="De Haan G."/>
            <person name="DeGray S."/>
            <person name="DeMaso C."/>
            <person name="Dhargay N."/>
            <person name="Dooley K."/>
            <person name="Dooley E."/>
            <person name="Doricent M."/>
            <person name="Dorje P."/>
            <person name="Dorjee K."/>
            <person name="Dupes A."/>
            <person name="Elong R."/>
            <person name="Falk J."/>
            <person name="Farina A."/>
            <person name="Faro S."/>
            <person name="Ferguson D."/>
            <person name="Fisher S."/>
            <person name="Foley C.D."/>
            <person name="Franke A."/>
            <person name="Friedrich D."/>
            <person name="Gadbois L."/>
            <person name="Gearin G."/>
            <person name="Gearin C.R."/>
            <person name="Giannoukos G."/>
            <person name="Goode T."/>
            <person name="Graham J."/>
            <person name="Grandbois E."/>
            <person name="Grewal S."/>
            <person name="Gyaltsen K."/>
            <person name="Hafez N."/>
            <person name="Hagos B."/>
            <person name="Hall J."/>
            <person name="Henson C."/>
            <person name="Hollinger A."/>
            <person name="Honan T."/>
            <person name="Huard M.D."/>
            <person name="Hughes L."/>
            <person name="Hurhula B."/>
            <person name="Husby M.E."/>
            <person name="Kamat A."/>
            <person name="Kanga B."/>
            <person name="Kashin S."/>
            <person name="Khazanovich D."/>
            <person name="Kisner P."/>
            <person name="Lance K."/>
            <person name="Lara M."/>
            <person name="Lee W."/>
            <person name="Lennon N."/>
            <person name="Letendre F."/>
            <person name="LeVine R."/>
            <person name="Lipovsky A."/>
            <person name="Liu X."/>
            <person name="Liu J."/>
            <person name="Liu S."/>
            <person name="Lokyitsang T."/>
            <person name="Lokyitsang Y."/>
            <person name="Lubonja R."/>
            <person name="Lui A."/>
            <person name="MacDonald P."/>
            <person name="Magnisalis V."/>
            <person name="Maru K."/>
            <person name="Matthews C."/>
            <person name="McCusker W."/>
            <person name="McDonough S."/>
            <person name="Mehta T."/>
            <person name="Meldrim J."/>
            <person name="Meneus L."/>
            <person name="Mihai O."/>
            <person name="Mihalev A."/>
            <person name="Mihova T."/>
            <person name="Mittelman R."/>
            <person name="Mlenga V."/>
            <person name="Montmayeur A."/>
            <person name="Mulrain L."/>
            <person name="Navidi A."/>
            <person name="Naylor J."/>
            <person name="Negash T."/>
            <person name="Nguyen T."/>
            <person name="Nguyen N."/>
            <person name="Nicol R."/>
            <person name="Norbu C."/>
            <person name="Norbu N."/>
            <person name="Novod N."/>
            <person name="O'Neill B."/>
            <person name="Osman S."/>
            <person name="Markiewicz E."/>
            <person name="Oyono O.L."/>
            <person name="Patti C."/>
            <person name="Phunkhang P."/>
            <person name="Pierre F."/>
            <person name="Priest M."/>
            <person name="Raghuraman S."/>
            <person name="Rege F."/>
            <person name="Reyes R."/>
            <person name="Rise C."/>
            <person name="Rogov P."/>
            <person name="Ross K."/>
            <person name="Ryan E."/>
            <person name="Settipalli S."/>
            <person name="Shea T."/>
            <person name="Sherpa N."/>
            <person name="Shi L."/>
            <person name="Shih D."/>
            <person name="Sparrow T."/>
            <person name="Spaulding J."/>
            <person name="Stalker J."/>
            <person name="Stange-Thomann N."/>
            <person name="Stavropoulos S."/>
            <person name="Stone C."/>
            <person name="Strader C."/>
            <person name="Tesfaye S."/>
            <person name="Thomson T."/>
            <person name="Thoulutsang Y."/>
            <person name="Thoulutsang D."/>
            <person name="Topham K."/>
            <person name="Topping I."/>
            <person name="Tsamla T."/>
            <person name="Vassiliev H."/>
            <person name="Vo A."/>
            <person name="Wangchuk T."/>
            <person name="Wangdi T."/>
            <person name="Weiand M."/>
            <person name="Wilkinson J."/>
            <person name="Wilson A."/>
            <person name="Yadav S."/>
            <person name="Young G."/>
            <person name="Yu Q."/>
            <person name="Zembek L."/>
            <person name="Zhong D."/>
            <person name="Zimmer A."/>
            <person name="Zwirko Z."/>
            <person name="Jaffe D.B."/>
            <person name="Alvarez P."/>
            <person name="Brockman W."/>
            <person name="Butler J."/>
            <person name="Chin C."/>
            <person name="Gnerre S."/>
            <person name="Grabherr M."/>
            <person name="Kleber M."/>
            <person name="Mauceli E."/>
            <person name="MacCallum I."/>
        </authorList>
    </citation>
    <scope>NUCLEOTIDE SEQUENCE [LARGE SCALE GENOMIC DNA]</scope>
    <source>
        <strain evidence="4">Tucson 14030-0811.24</strain>
    </source>
</reference>
<dbReference type="Proteomes" id="UP000007798">
    <property type="component" value="Unassembled WGS sequence"/>
</dbReference>
<sequence length="234" mass="26352">MLNSHPGGLNQNAERSFATSCLDANVNNDGLHKIQVPGLDPFMASCNTNVAGAGWLVIQRRIDGGVNFFRSWSEYRDGFGDLMGNFFIGLEKLRAITAAQPNELYIHLEDFDGETRFAKYEEFAISNEAQAYALNTLGKYSGTAGDSLRMHEKMKFTTYDRDNDKDKIKNCAVALTGGWWYENCIDSNLNGVYLAGSYDETLSGRGICWEAWRGFEYSYKNVIMMIRPRLPIQS</sequence>
<dbReference type="GO" id="GO:0005615">
    <property type="term" value="C:extracellular space"/>
    <property type="evidence" value="ECO:0007669"/>
    <property type="project" value="TreeGrafter"/>
</dbReference>
<dbReference type="HOGENOM" id="CLU_038628_6_0_1"/>
<dbReference type="InterPro" id="IPR036056">
    <property type="entry name" value="Fibrinogen-like_C"/>
</dbReference>
<feature type="domain" description="Fibrinogen C-terminal" evidence="2">
    <location>
        <begin position="12"/>
        <end position="230"/>
    </location>
</feature>
<dbReference type="PROSITE" id="PS51406">
    <property type="entry name" value="FIBRINOGEN_C_2"/>
    <property type="match status" value="1"/>
</dbReference>
<name>B4N574_DROWI</name>
<dbReference type="PhylomeDB" id="B4N574"/>
<keyword evidence="4" id="KW-1185">Reference proteome</keyword>
<dbReference type="InterPro" id="IPR020837">
    <property type="entry name" value="Fibrinogen_CS"/>
</dbReference>
<proteinExistence type="predicted"/>
<dbReference type="SMR" id="B4N574"/>
<evidence type="ECO:0000313" key="4">
    <source>
        <dbReference type="Proteomes" id="UP000007798"/>
    </source>
</evidence>
<dbReference type="Gene3D" id="3.90.215.10">
    <property type="entry name" value="Gamma Fibrinogen, chain A, domain 1"/>
    <property type="match status" value="1"/>
</dbReference>
<evidence type="ECO:0000259" key="2">
    <source>
        <dbReference type="PROSITE" id="PS51406"/>
    </source>
</evidence>
<dbReference type="PROSITE" id="PS00514">
    <property type="entry name" value="FIBRINOGEN_C_1"/>
    <property type="match status" value="1"/>
</dbReference>
<organism evidence="4">
    <name type="scientific">Drosophila willistoni</name>
    <name type="common">Fruit fly</name>
    <dbReference type="NCBI Taxonomy" id="7260"/>
    <lineage>
        <taxon>Eukaryota</taxon>
        <taxon>Metazoa</taxon>
        <taxon>Ecdysozoa</taxon>
        <taxon>Arthropoda</taxon>
        <taxon>Hexapoda</taxon>
        <taxon>Insecta</taxon>
        <taxon>Pterygota</taxon>
        <taxon>Neoptera</taxon>
        <taxon>Endopterygota</taxon>
        <taxon>Diptera</taxon>
        <taxon>Brachycera</taxon>
        <taxon>Muscomorpha</taxon>
        <taxon>Ephydroidea</taxon>
        <taxon>Drosophilidae</taxon>
        <taxon>Drosophila</taxon>
        <taxon>Sophophora</taxon>
    </lineage>
</organism>
<dbReference type="OrthoDB" id="6145874at2759"/>
<keyword evidence="1" id="KW-1015">Disulfide bond</keyword>
<evidence type="ECO:0000313" key="3">
    <source>
        <dbReference type="EMBL" id="EDW79513.1"/>
    </source>
</evidence>
<accession>B4N574</accession>
<dbReference type="STRING" id="7260.B4N574"/>